<dbReference type="PRINTS" id="PR00988">
    <property type="entry name" value="URIDINKINASE"/>
</dbReference>
<dbReference type="OMA" id="TVKPMHE"/>
<dbReference type="OrthoDB" id="10257085at2759"/>
<evidence type="ECO:0000256" key="2">
    <source>
        <dbReference type="ARBA" id="ARBA00012137"/>
    </source>
</evidence>
<dbReference type="InterPro" id="IPR006083">
    <property type="entry name" value="PRK/URK"/>
</dbReference>
<reference evidence="7 8" key="1">
    <citation type="journal article" date="2013" name="Curr. Biol.">
        <title>The Genome of the Foraminiferan Reticulomyxa filosa.</title>
        <authorList>
            <person name="Glockner G."/>
            <person name="Hulsmann N."/>
            <person name="Schleicher M."/>
            <person name="Noegel A.A."/>
            <person name="Eichinger L."/>
            <person name="Gallinger C."/>
            <person name="Pawlowski J."/>
            <person name="Sierra R."/>
            <person name="Euteneuer U."/>
            <person name="Pillet L."/>
            <person name="Moustafa A."/>
            <person name="Platzer M."/>
            <person name="Groth M."/>
            <person name="Szafranski K."/>
            <person name="Schliwa M."/>
        </authorList>
    </citation>
    <scope>NUCLEOTIDE SEQUENCE [LARGE SCALE GENOMIC DNA]</scope>
</reference>
<evidence type="ECO:0000256" key="3">
    <source>
        <dbReference type="ARBA" id="ARBA00022679"/>
    </source>
</evidence>
<dbReference type="PANTHER" id="PTHR10285">
    <property type="entry name" value="URIDINE KINASE"/>
    <property type="match status" value="1"/>
</dbReference>
<dbReference type="GO" id="GO:0005524">
    <property type="term" value="F:ATP binding"/>
    <property type="evidence" value="ECO:0007669"/>
    <property type="project" value="InterPro"/>
</dbReference>
<dbReference type="GO" id="GO:0004849">
    <property type="term" value="F:uridine kinase activity"/>
    <property type="evidence" value="ECO:0007669"/>
    <property type="project" value="UniProtKB-EC"/>
</dbReference>
<keyword evidence="8" id="KW-1185">Reference proteome</keyword>
<dbReference type="AlphaFoldDB" id="X6N0A7"/>
<dbReference type="SUPFAM" id="SSF52540">
    <property type="entry name" value="P-loop containing nucleoside triphosphate hydrolases"/>
    <property type="match status" value="1"/>
</dbReference>
<dbReference type="Pfam" id="PF00485">
    <property type="entry name" value="PRK"/>
    <property type="match status" value="1"/>
</dbReference>
<evidence type="ECO:0000259" key="6">
    <source>
        <dbReference type="Pfam" id="PF00485"/>
    </source>
</evidence>
<dbReference type="GO" id="GO:0044206">
    <property type="term" value="P:UMP salvage"/>
    <property type="evidence" value="ECO:0007669"/>
    <property type="project" value="UniProtKB-UniPathway"/>
</dbReference>
<dbReference type="UniPathway" id="UPA00574">
    <property type="reaction ID" value="UER00637"/>
</dbReference>
<keyword evidence="4" id="KW-0547">Nucleotide-binding</keyword>
<proteinExistence type="predicted"/>
<sequence>MTDQRKKKDIKIKIKQLHMKTYYPEDESNEKGDNEIVDMNENRLPGGRGPWYNRSKTTYIVGVAGGTASGKTSVCREVMARLKTPWVQILSMDNAFDWKLITQTINDIKRGLAAQIPQYDFTTHSRCKESTVMYGADVVMFEGILTLHNDQVVNLLDLKLFVTEDDDIRLIRRIKRDMKERARSLESVLSQYQKTVKPSYEMFCGPARKVEHETHFRMCVFAKMTQTQRKADIIIPRGKSNTCAIDILSAHIRDRLIERGVNLSFNSQK</sequence>
<evidence type="ECO:0000256" key="1">
    <source>
        <dbReference type="ARBA" id="ARBA00004690"/>
    </source>
</evidence>
<keyword evidence="3" id="KW-0808">Transferase</keyword>
<evidence type="ECO:0000313" key="8">
    <source>
        <dbReference type="Proteomes" id="UP000023152"/>
    </source>
</evidence>
<feature type="domain" description="Phosphoribulokinase/uridine kinase" evidence="6">
    <location>
        <begin position="94"/>
        <end position="209"/>
    </location>
</feature>
<dbReference type="EC" id="2.7.1.48" evidence="2"/>
<evidence type="ECO:0000256" key="5">
    <source>
        <dbReference type="ARBA" id="ARBA00022777"/>
    </source>
</evidence>
<protein>
    <recommendedName>
        <fullName evidence="2">uridine/cytidine kinase</fullName>
        <ecNumber evidence="2">2.7.1.48</ecNumber>
    </recommendedName>
</protein>
<feature type="non-terminal residue" evidence="7">
    <location>
        <position position="269"/>
    </location>
</feature>
<dbReference type="InterPro" id="IPR000764">
    <property type="entry name" value="Uridine_kinase-like"/>
</dbReference>
<comment type="caution">
    <text evidence="7">The sequence shown here is derived from an EMBL/GenBank/DDBJ whole genome shotgun (WGS) entry which is preliminary data.</text>
</comment>
<accession>X6N0A7</accession>
<evidence type="ECO:0000313" key="7">
    <source>
        <dbReference type="EMBL" id="ETO19174.1"/>
    </source>
</evidence>
<organism evidence="7 8">
    <name type="scientific">Reticulomyxa filosa</name>
    <dbReference type="NCBI Taxonomy" id="46433"/>
    <lineage>
        <taxon>Eukaryota</taxon>
        <taxon>Sar</taxon>
        <taxon>Rhizaria</taxon>
        <taxon>Retaria</taxon>
        <taxon>Foraminifera</taxon>
        <taxon>Monothalamids</taxon>
        <taxon>Reticulomyxidae</taxon>
        <taxon>Reticulomyxa</taxon>
    </lineage>
</organism>
<dbReference type="EMBL" id="ASPP01013953">
    <property type="protein sequence ID" value="ETO19174.1"/>
    <property type="molecule type" value="Genomic_DNA"/>
</dbReference>
<name>X6N0A7_RETFI</name>
<dbReference type="Proteomes" id="UP000023152">
    <property type="component" value="Unassembled WGS sequence"/>
</dbReference>
<evidence type="ECO:0000256" key="4">
    <source>
        <dbReference type="ARBA" id="ARBA00022741"/>
    </source>
</evidence>
<dbReference type="InterPro" id="IPR027417">
    <property type="entry name" value="P-loop_NTPase"/>
</dbReference>
<dbReference type="CDD" id="cd02023">
    <property type="entry name" value="UMPK"/>
    <property type="match status" value="1"/>
</dbReference>
<dbReference type="Gene3D" id="3.40.50.300">
    <property type="entry name" value="P-loop containing nucleotide triphosphate hydrolases"/>
    <property type="match status" value="1"/>
</dbReference>
<gene>
    <name evidence="7" type="ORF">RFI_18057</name>
</gene>
<comment type="pathway">
    <text evidence="1">Pyrimidine metabolism; UMP biosynthesis via salvage pathway; UMP from uridine: step 1/1.</text>
</comment>
<keyword evidence="5" id="KW-0418">Kinase</keyword>